<protein>
    <submittedName>
        <fullName evidence="2">Nuclear transport factor 2 family protein</fullName>
    </submittedName>
</protein>
<keyword evidence="3" id="KW-1185">Reference proteome</keyword>
<organism evidence="2 3">
    <name type="scientific">Microbulbifer variabilis</name>
    <dbReference type="NCBI Taxonomy" id="266805"/>
    <lineage>
        <taxon>Bacteria</taxon>
        <taxon>Pseudomonadati</taxon>
        <taxon>Pseudomonadota</taxon>
        <taxon>Gammaproteobacteria</taxon>
        <taxon>Cellvibrionales</taxon>
        <taxon>Microbulbiferaceae</taxon>
        <taxon>Microbulbifer</taxon>
    </lineage>
</organism>
<dbReference type="SUPFAM" id="SSF54427">
    <property type="entry name" value="NTF2-like"/>
    <property type="match status" value="1"/>
</dbReference>
<evidence type="ECO:0000259" key="1">
    <source>
        <dbReference type="Pfam" id="PF13577"/>
    </source>
</evidence>
<dbReference type="Gene3D" id="3.10.450.50">
    <property type="match status" value="1"/>
</dbReference>
<dbReference type="EMBL" id="CP092418">
    <property type="protein sequence ID" value="USD22707.1"/>
    <property type="molecule type" value="Genomic_DNA"/>
</dbReference>
<accession>A0ABY4VF22</accession>
<evidence type="ECO:0000313" key="2">
    <source>
        <dbReference type="EMBL" id="USD22707.1"/>
    </source>
</evidence>
<dbReference type="InterPro" id="IPR037401">
    <property type="entry name" value="SnoaL-like"/>
</dbReference>
<dbReference type="RefSeq" id="WP_252085061.1">
    <property type="nucleotide sequence ID" value="NZ_CP092418.1"/>
</dbReference>
<proteinExistence type="predicted"/>
<sequence>MEDENIIFEQLAIFDLLSKFILTIDNQDAKVCASLFTENGRFENGSLMIKGRQKLYEYLLVHNRLGTRHITSSYLYVVSLDRATDKGKSTIVVFCSNSRGLSRGNGGPV</sequence>
<dbReference type="Pfam" id="PF13577">
    <property type="entry name" value="SnoaL_4"/>
    <property type="match status" value="1"/>
</dbReference>
<name>A0ABY4VF22_9GAMM</name>
<feature type="domain" description="SnoaL-like" evidence="1">
    <location>
        <begin position="10"/>
        <end position="97"/>
    </location>
</feature>
<dbReference type="Proteomes" id="UP001055658">
    <property type="component" value="Chromosome"/>
</dbReference>
<dbReference type="InterPro" id="IPR032710">
    <property type="entry name" value="NTF2-like_dom_sf"/>
</dbReference>
<evidence type="ECO:0000313" key="3">
    <source>
        <dbReference type="Proteomes" id="UP001055658"/>
    </source>
</evidence>
<reference evidence="2" key="1">
    <citation type="submission" date="2022-02" db="EMBL/GenBank/DDBJ databases">
        <title>Coral-associated bacteria.</title>
        <authorList>
            <person name="Tang K."/>
            <person name="Wang X."/>
        </authorList>
    </citation>
    <scope>NUCLEOTIDE SEQUENCE</scope>
    <source>
        <strain evidence="2">SCSIO 43006</strain>
    </source>
</reference>
<gene>
    <name evidence="2" type="ORF">MJO52_06115</name>
</gene>